<dbReference type="Pfam" id="PF10899">
    <property type="entry name" value="AbiGi"/>
    <property type="match status" value="1"/>
</dbReference>
<evidence type="ECO:0000313" key="1">
    <source>
        <dbReference type="EMBL" id="RXR28880.1"/>
    </source>
</evidence>
<dbReference type="RefSeq" id="WP_129465448.1">
    <property type="nucleotide sequence ID" value="NZ_SBKQ01000016.1"/>
</dbReference>
<name>A0A4Q1KHZ5_9FLAO</name>
<gene>
    <name evidence="1" type="ORF">EQG68_13685</name>
</gene>
<protein>
    <recommendedName>
        <fullName evidence="3">DUF2971 domain-containing protein</fullName>
    </recommendedName>
</protein>
<dbReference type="AlphaFoldDB" id="A0A4Q1KHZ5"/>
<proteinExistence type="predicted"/>
<sequence>MSNISSNSLFHFTPKKEYLISILQQTFVPRYCFEEIKLSDELERPGFESAIPMVCFCDISLSQMANHIKMYGGYGLGMTKEWGIRKKLNPIIYVNPNSNISESVSQMAENIYQALDKHCSEITGNIFDEYMNLLNFLKPYDGDFKRGNKTHKKVRFYNEREWRYVPKIEFDSEVKNNLTKEEFLNPTILENENKKLFEYRLGFKPSDIKYIFVKNENEIHPMMEELRNIKSRFSRKEIDILTSKIITTEQIKEDF</sequence>
<reference evidence="2" key="1">
    <citation type="submission" date="2019-01" db="EMBL/GenBank/DDBJ databases">
        <title>Cytophagaceae bacterium strain CAR-16.</title>
        <authorList>
            <person name="Chen W.-M."/>
        </authorList>
    </citation>
    <scope>NUCLEOTIDE SEQUENCE [LARGE SCALE GENOMIC DNA]</scope>
    <source>
        <strain evidence="2">ICH-30</strain>
    </source>
</reference>
<organism evidence="1 2">
    <name type="scientific">Flavobacterium piscinae</name>
    <dbReference type="NCBI Taxonomy" id="2506424"/>
    <lineage>
        <taxon>Bacteria</taxon>
        <taxon>Pseudomonadati</taxon>
        <taxon>Bacteroidota</taxon>
        <taxon>Flavobacteriia</taxon>
        <taxon>Flavobacteriales</taxon>
        <taxon>Flavobacteriaceae</taxon>
        <taxon>Flavobacterium</taxon>
    </lineage>
</organism>
<evidence type="ECO:0000313" key="2">
    <source>
        <dbReference type="Proteomes" id="UP000289734"/>
    </source>
</evidence>
<dbReference type="EMBL" id="SBKQ01000016">
    <property type="protein sequence ID" value="RXR28880.1"/>
    <property type="molecule type" value="Genomic_DNA"/>
</dbReference>
<keyword evidence="2" id="KW-1185">Reference proteome</keyword>
<accession>A0A4Q1KHZ5</accession>
<dbReference type="OrthoDB" id="680500at2"/>
<dbReference type="Proteomes" id="UP000289734">
    <property type="component" value="Unassembled WGS sequence"/>
</dbReference>
<comment type="caution">
    <text evidence="1">The sequence shown here is derived from an EMBL/GenBank/DDBJ whole genome shotgun (WGS) entry which is preliminary data.</text>
</comment>
<dbReference type="InterPro" id="IPR021223">
    <property type="entry name" value="AbiGi"/>
</dbReference>
<evidence type="ECO:0008006" key="3">
    <source>
        <dbReference type="Google" id="ProtNLM"/>
    </source>
</evidence>